<keyword evidence="7" id="KW-1185">Reference proteome</keyword>
<evidence type="ECO:0000313" key="6">
    <source>
        <dbReference type="EMBL" id="MCM5680557.1"/>
    </source>
</evidence>
<dbReference type="Pfam" id="PF03466">
    <property type="entry name" value="LysR_substrate"/>
    <property type="match status" value="1"/>
</dbReference>
<accession>A0ABT0YP98</accession>
<evidence type="ECO:0000256" key="1">
    <source>
        <dbReference type="ARBA" id="ARBA00009437"/>
    </source>
</evidence>
<evidence type="ECO:0000256" key="2">
    <source>
        <dbReference type="ARBA" id="ARBA00023015"/>
    </source>
</evidence>
<evidence type="ECO:0000256" key="4">
    <source>
        <dbReference type="ARBA" id="ARBA00023163"/>
    </source>
</evidence>
<name>A0ABT0YP98_9BURK</name>
<dbReference type="EMBL" id="JAMKFE010000007">
    <property type="protein sequence ID" value="MCM5680557.1"/>
    <property type="molecule type" value="Genomic_DNA"/>
</dbReference>
<dbReference type="PANTHER" id="PTHR30419">
    <property type="entry name" value="HTH-TYPE TRANSCRIPTIONAL REGULATOR YBHD"/>
    <property type="match status" value="1"/>
</dbReference>
<dbReference type="InterPro" id="IPR036388">
    <property type="entry name" value="WH-like_DNA-bd_sf"/>
</dbReference>
<dbReference type="PROSITE" id="PS50931">
    <property type="entry name" value="HTH_LYSR"/>
    <property type="match status" value="1"/>
</dbReference>
<dbReference type="InterPro" id="IPR036390">
    <property type="entry name" value="WH_DNA-bd_sf"/>
</dbReference>
<dbReference type="Proteomes" id="UP001165541">
    <property type="component" value="Unassembled WGS sequence"/>
</dbReference>
<keyword evidence="2" id="KW-0805">Transcription regulation</keyword>
<proteinExistence type="inferred from homology"/>
<evidence type="ECO:0000256" key="3">
    <source>
        <dbReference type="ARBA" id="ARBA00023125"/>
    </source>
</evidence>
<comment type="caution">
    <text evidence="6">The sequence shown here is derived from an EMBL/GenBank/DDBJ whole genome shotgun (WGS) entry which is preliminary data.</text>
</comment>
<evidence type="ECO:0000259" key="5">
    <source>
        <dbReference type="PROSITE" id="PS50931"/>
    </source>
</evidence>
<dbReference type="InterPro" id="IPR005119">
    <property type="entry name" value="LysR_subst-bd"/>
</dbReference>
<organism evidence="6 7">
    <name type="scientific">Caldimonas mangrovi</name>
    <dbReference type="NCBI Taxonomy" id="2944811"/>
    <lineage>
        <taxon>Bacteria</taxon>
        <taxon>Pseudomonadati</taxon>
        <taxon>Pseudomonadota</taxon>
        <taxon>Betaproteobacteria</taxon>
        <taxon>Burkholderiales</taxon>
        <taxon>Sphaerotilaceae</taxon>
        <taxon>Caldimonas</taxon>
    </lineage>
</organism>
<dbReference type="SUPFAM" id="SSF46785">
    <property type="entry name" value="Winged helix' DNA-binding domain"/>
    <property type="match status" value="1"/>
</dbReference>
<sequence>MSPVALHRVQLRHLHCFLAVARLGNLRRAAESLSVTQPAVTKTLAELEDILGVPMFVRGRRGAALTAQGQVFLRHANTVVSGLGEAVESVAGHRARAALRVGALPTLAASFLPRVLLAAQARGTVQVTTGRNRELLERLQQGELDAVVGRLAEPEQMVGLSFEHLFAEPLVVVVRQGHPLPAGARFVPRELGQHPLVLPLGGTLIRHAADSLIAAHGIEPRAGVVETLAVSLGRRLCLSSEAAWFTPLSSVAPDLATGQLQRLPLMTGTQEPVGLVLRIDQMPSPLLQSLIGAVRAEARVPGLQA</sequence>
<protein>
    <submittedName>
        <fullName evidence="6">Pca operon transcription factor PcaQ</fullName>
    </submittedName>
</protein>
<dbReference type="NCBIfam" id="TIGR02424">
    <property type="entry name" value="TF_pcaQ"/>
    <property type="match status" value="1"/>
</dbReference>
<dbReference type="PRINTS" id="PR00039">
    <property type="entry name" value="HTHLYSR"/>
</dbReference>
<dbReference type="Pfam" id="PF00126">
    <property type="entry name" value="HTH_1"/>
    <property type="match status" value="1"/>
</dbReference>
<comment type="similarity">
    <text evidence="1">Belongs to the LysR transcriptional regulatory family.</text>
</comment>
<dbReference type="Gene3D" id="3.40.190.10">
    <property type="entry name" value="Periplasmic binding protein-like II"/>
    <property type="match status" value="2"/>
</dbReference>
<dbReference type="PANTHER" id="PTHR30419:SF8">
    <property type="entry name" value="NITROGEN ASSIMILATION TRANSCRIPTIONAL ACTIVATOR-RELATED"/>
    <property type="match status" value="1"/>
</dbReference>
<dbReference type="SUPFAM" id="SSF53850">
    <property type="entry name" value="Periplasmic binding protein-like II"/>
    <property type="match status" value="1"/>
</dbReference>
<dbReference type="Gene3D" id="1.10.10.10">
    <property type="entry name" value="Winged helix-like DNA-binding domain superfamily/Winged helix DNA-binding domain"/>
    <property type="match status" value="1"/>
</dbReference>
<evidence type="ECO:0000313" key="7">
    <source>
        <dbReference type="Proteomes" id="UP001165541"/>
    </source>
</evidence>
<keyword evidence="3" id="KW-0238">DNA-binding</keyword>
<dbReference type="InterPro" id="IPR012787">
    <property type="entry name" value="TF_PcaQ"/>
</dbReference>
<feature type="domain" description="HTH lysR-type" evidence="5">
    <location>
        <begin position="9"/>
        <end position="66"/>
    </location>
</feature>
<dbReference type="InterPro" id="IPR050950">
    <property type="entry name" value="HTH-type_LysR_regulators"/>
</dbReference>
<dbReference type="RefSeq" id="WP_251779009.1">
    <property type="nucleotide sequence ID" value="NZ_JAMKFE010000007.1"/>
</dbReference>
<dbReference type="InterPro" id="IPR000847">
    <property type="entry name" value="LysR_HTH_N"/>
</dbReference>
<keyword evidence="4" id="KW-0804">Transcription</keyword>
<gene>
    <name evidence="6" type="primary">pcaQ</name>
    <name evidence="6" type="ORF">M8A51_13575</name>
</gene>
<reference evidence="6" key="1">
    <citation type="submission" date="2022-05" db="EMBL/GenBank/DDBJ databases">
        <title>Schlegelella sp. nov., isolated from mangrove soil.</title>
        <authorList>
            <person name="Liu Y."/>
            <person name="Ge X."/>
            <person name="Liu W."/>
        </authorList>
    </citation>
    <scope>NUCLEOTIDE SEQUENCE</scope>
    <source>
        <strain evidence="6">S2-27</strain>
    </source>
</reference>